<sequence length="63" mass="7060">MGSWCLSDIVMHPKSFNLPTRSIRVDSKSPIIFSVIARHGENLFSGLGHYALCKPSCRDVLRD</sequence>
<protein>
    <submittedName>
        <fullName evidence="1">Uncharacterized protein</fullName>
    </submittedName>
</protein>
<accession>A0A2K9ZCU4</accession>
<reference evidence="1 2" key="1">
    <citation type="submission" date="2017-11" db="EMBL/GenBank/DDBJ databases">
        <title>Complete genome of Rhizobium leguminosarum Norway, an ineffective micro-symbiont.</title>
        <authorList>
            <person name="Hoffrichter A."/>
            <person name="Liang J."/>
            <person name="Brachmann A."/>
            <person name="Marin M."/>
        </authorList>
    </citation>
    <scope>NUCLEOTIDE SEQUENCE [LARGE SCALE GENOMIC DNA]</scope>
    <source>
        <strain evidence="1 2">Norway</strain>
        <plasmid evidence="2">Plasmid prln1</plasmid>
    </source>
</reference>
<gene>
    <name evidence="1" type="ORF">CUJ84_pRLN1000579</name>
</gene>
<geneLocation type="plasmid" evidence="2">
    <name>prln1</name>
</geneLocation>
<name>A0A2K9ZCU4_RHILE</name>
<keyword evidence="1" id="KW-0614">Plasmid</keyword>
<organism evidence="1 2">
    <name type="scientific">Rhizobium leguminosarum</name>
    <dbReference type="NCBI Taxonomy" id="384"/>
    <lineage>
        <taxon>Bacteria</taxon>
        <taxon>Pseudomonadati</taxon>
        <taxon>Pseudomonadota</taxon>
        <taxon>Alphaproteobacteria</taxon>
        <taxon>Hyphomicrobiales</taxon>
        <taxon>Rhizobiaceae</taxon>
        <taxon>Rhizobium/Agrobacterium group</taxon>
        <taxon>Rhizobium</taxon>
    </lineage>
</organism>
<dbReference type="Proteomes" id="UP000238523">
    <property type="component" value="Plasmid pRLN1"/>
</dbReference>
<dbReference type="EMBL" id="CP025013">
    <property type="protein sequence ID" value="AUW46038.1"/>
    <property type="molecule type" value="Genomic_DNA"/>
</dbReference>
<evidence type="ECO:0000313" key="2">
    <source>
        <dbReference type="Proteomes" id="UP000238523"/>
    </source>
</evidence>
<dbReference type="AlphaFoldDB" id="A0A2K9ZCU4"/>
<proteinExistence type="predicted"/>
<evidence type="ECO:0000313" key="1">
    <source>
        <dbReference type="EMBL" id="AUW46038.1"/>
    </source>
</evidence>